<name>A0A9N8ETC2_9STRA</name>
<dbReference type="EMBL" id="CAICTM010002063">
    <property type="protein sequence ID" value="CAB9527767.1"/>
    <property type="molecule type" value="Genomic_DNA"/>
</dbReference>
<dbReference type="Pfam" id="PF00857">
    <property type="entry name" value="Isochorismatase"/>
    <property type="match status" value="1"/>
</dbReference>
<dbReference type="GO" id="GO:0016787">
    <property type="term" value="F:hydrolase activity"/>
    <property type="evidence" value="ECO:0007669"/>
    <property type="project" value="UniProtKB-KW"/>
</dbReference>
<accession>A0A9N8ETC2</accession>
<dbReference type="SUPFAM" id="SSF52499">
    <property type="entry name" value="Isochorismatase-like hydrolases"/>
    <property type="match status" value="1"/>
</dbReference>
<dbReference type="AlphaFoldDB" id="A0A9N8ETC2"/>
<reference evidence="4" key="1">
    <citation type="submission" date="2020-06" db="EMBL/GenBank/DDBJ databases">
        <authorList>
            <consortium name="Plant Systems Biology data submission"/>
        </authorList>
    </citation>
    <scope>NUCLEOTIDE SEQUENCE</scope>
    <source>
        <strain evidence="4">D6</strain>
    </source>
</reference>
<dbReference type="OrthoDB" id="167809at2759"/>
<dbReference type="Proteomes" id="UP001153069">
    <property type="component" value="Unassembled WGS sequence"/>
</dbReference>
<gene>
    <name evidence="4" type="ORF">SEMRO_2065_G313230.1</name>
</gene>
<feature type="domain" description="Isochorismatase-like" evidence="3">
    <location>
        <begin position="42"/>
        <end position="233"/>
    </location>
</feature>
<dbReference type="InterPro" id="IPR050272">
    <property type="entry name" value="Isochorismatase-like_hydrls"/>
</dbReference>
<keyword evidence="5" id="KW-1185">Reference proteome</keyword>
<keyword evidence="2" id="KW-0378">Hydrolase</keyword>
<evidence type="ECO:0000259" key="3">
    <source>
        <dbReference type="Pfam" id="PF00857"/>
    </source>
</evidence>
<evidence type="ECO:0000313" key="5">
    <source>
        <dbReference type="Proteomes" id="UP001153069"/>
    </source>
</evidence>
<evidence type="ECO:0000313" key="4">
    <source>
        <dbReference type="EMBL" id="CAB9527767.1"/>
    </source>
</evidence>
<dbReference type="InterPro" id="IPR036380">
    <property type="entry name" value="Isochorismatase-like_sf"/>
</dbReference>
<proteinExistence type="inferred from homology"/>
<dbReference type="Gene3D" id="3.40.50.850">
    <property type="entry name" value="Isochorismatase-like"/>
    <property type="match status" value="1"/>
</dbReference>
<dbReference type="InterPro" id="IPR000868">
    <property type="entry name" value="Isochorismatase-like_dom"/>
</dbReference>
<comment type="caution">
    <text evidence="4">The sequence shown here is derived from an EMBL/GenBank/DDBJ whole genome shotgun (WGS) entry which is preliminary data.</text>
</comment>
<evidence type="ECO:0000256" key="1">
    <source>
        <dbReference type="ARBA" id="ARBA00006336"/>
    </source>
</evidence>
<dbReference type="CDD" id="cd00431">
    <property type="entry name" value="cysteine_hydrolases"/>
    <property type="match status" value="1"/>
</dbReference>
<dbReference type="PANTHER" id="PTHR43540:SF9">
    <property type="entry name" value="FAMILY HYDROLASE, PUTATIVE (AFU_ORTHOLOGUE AFUA_2G08700)-RELATED"/>
    <property type="match status" value="1"/>
</dbReference>
<organism evidence="4 5">
    <name type="scientific">Seminavis robusta</name>
    <dbReference type="NCBI Taxonomy" id="568900"/>
    <lineage>
        <taxon>Eukaryota</taxon>
        <taxon>Sar</taxon>
        <taxon>Stramenopiles</taxon>
        <taxon>Ochrophyta</taxon>
        <taxon>Bacillariophyta</taxon>
        <taxon>Bacillariophyceae</taxon>
        <taxon>Bacillariophycidae</taxon>
        <taxon>Naviculales</taxon>
        <taxon>Naviculaceae</taxon>
        <taxon>Seminavis</taxon>
    </lineage>
</organism>
<dbReference type="PANTHER" id="PTHR43540">
    <property type="entry name" value="PEROXYUREIDOACRYLATE/UREIDOACRYLATE AMIDOHYDROLASE-RELATED"/>
    <property type="match status" value="1"/>
</dbReference>
<comment type="similarity">
    <text evidence="1">Belongs to the isochorismatase family.</text>
</comment>
<evidence type="ECO:0000256" key="2">
    <source>
        <dbReference type="ARBA" id="ARBA00022801"/>
    </source>
</evidence>
<protein>
    <submittedName>
        <fullName evidence="4">Amidohydrolase RutB</fullName>
    </submittedName>
</protein>
<sequence>MEDLLGSTSCITTSNSSEQENRYVAAVPYQWPYHGVLAPSNTCLVVIDMQIDFCGKGGYMDQLGYDLTPMRAIIRPISRVLDCMRTKGYLIIHTRETYRPDLADCPPARLWRTQQAGAGIGSKVGSDGSGLLIQGEPGWDIIPELKPLENESVIDKPARGAFVGTSLDLILRNKGIQNLILCGVTTDVCVHSTMRHADDLGFECLLLEDCCAASKPSNHKAAIEMVKEEGGVFGAVADSSQLVLALES</sequence>